<dbReference type="Proteomes" id="UP001201812">
    <property type="component" value="Unassembled WGS sequence"/>
</dbReference>
<evidence type="ECO:0000256" key="2">
    <source>
        <dbReference type="SAM" id="SignalP"/>
    </source>
</evidence>
<protein>
    <submittedName>
        <fullName evidence="3">Uncharacterized protein</fullName>
    </submittedName>
</protein>
<dbReference type="AlphaFoldDB" id="A0AAD4R3X3"/>
<organism evidence="3 4">
    <name type="scientific">Ditylenchus destructor</name>
    <dbReference type="NCBI Taxonomy" id="166010"/>
    <lineage>
        <taxon>Eukaryota</taxon>
        <taxon>Metazoa</taxon>
        <taxon>Ecdysozoa</taxon>
        <taxon>Nematoda</taxon>
        <taxon>Chromadorea</taxon>
        <taxon>Rhabditida</taxon>
        <taxon>Tylenchina</taxon>
        <taxon>Tylenchomorpha</taxon>
        <taxon>Sphaerularioidea</taxon>
        <taxon>Anguinidae</taxon>
        <taxon>Anguininae</taxon>
        <taxon>Ditylenchus</taxon>
    </lineage>
</organism>
<keyword evidence="4" id="KW-1185">Reference proteome</keyword>
<keyword evidence="2" id="KW-0732">Signal</keyword>
<reference evidence="3" key="1">
    <citation type="submission" date="2022-01" db="EMBL/GenBank/DDBJ databases">
        <title>Genome Sequence Resource for Two Populations of Ditylenchus destructor, the Migratory Endoparasitic Phytonematode.</title>
        <authorList>
            <person name="Zhang H."/>
            <person name="Lin R."/>
            <person name="Xie B."/>
        </authorList>
    </citation>
    <scope>NUCLEOTIDE SEQUENCE</scope>
    <source>
        <strain evidence="3">BazhouSP</strain>
    </source>
</reference>
<feature type="signal peptide" evidence="2">
    <location>
        <begin position="1"/>
        <end position="23"/>
    </location>
</feature>
<comment type="caution">
    <text evidence="3">The sequence shown here is derived from an EMBL/GenBank/DDBJ whole genome shotgun (WGS) entry which is preliminary data.</text>
</comment>
<evidence type="ECO:0000313" key="4">
    <source>
        <dbReference type="Proteomes" id="UP001201812"/>
    </source>
</evidence>
<dbReference type="EMBL" id="JAKKPZ010000013">
    <property type="protein sequence ID" value="KAI1714363.1"/>
    <property type="molecule type" value="Genomic_DNA"/>
</dbReference>
<feature type="compositionally biased region" description="Basic and acidic residues" evidence="1">
    <location>
        <begin position="72"/>
        <end position="81"/>
    </location>
</feature>
<feature type="compositionally biased region" description="Basic and acidic residues" evidence="1">
    <location>
        <begin position="381"/>
        <end position="391"/>
    </location>
</feature>
<sequence length="410" mass="46988">MTSNVKFLLIIPLLVALIEIIDARAPNEQGFATDDLPGRRKRSAHHREHQGYQDYGMKHSGYGKPNHHHYRENHPSGHERQNHVDRYGVYHKLDNLQRMLHKMPCGMPPAMRHAMQELPRRHHEQHLDDFTEFGHLAKQWKEAMKEVNIKRSELGLHHLQWNVNLAKKIPNSAFDEDRHSFPPTVIKRPSDYAVMNLIKGVGQLMHTMIHGGHVHCAQTGMCKPNPDSIEQEWPWGFLDAHAKHIGCRGRLHTIKVRVYHLEVVCKTDNHTNAHTHLICNLDDEWDQLEEDEIMNLSSEAGDEVGPHHGHPQIPMPHGNHGHEHVHQTQAGLLAHNNHHMSHDLPSLHELHKSLQKAYGKMMTPAKHNAKLGHPNNKKAQPQHEHAHEHGKQPAHHQPTGNTHHNGHGGQ</sequence>
<accession>A0AAD4R3X3</accession>
<gene>
    <name evidence="3" type="ORF">DdX_08457</name>
</gene>
<evidence type="ECO:0000313" key="3">
    <source>
        <dbReference type="EMBL" id="KAI1714363.1"/>
    </source>
</evidence>
<feature type="region of interest" description="Disordered" evidence="1">
    <location>
        <begin position="29"/>
        <end position="81"/>
    </location>
</feature>
<feature type="compositionally biased region" description="Basic residues" evidence="1">
    <location>
        <begin position="39"/>
        <end position="48"/>
    </location>
</feature>
<feature type="region of interest" description="Disordered" evidence="1">
    <location>
        <begin position="366"/>
        <end position="410"/>
    </location>
</feature>
<feature type="chain" id="PRO_5042116839" evidence="2">
    <location>
        <begin position="24"/>
        <end position="410"/>
    </location>
</feature>
<evidence type="ECO:0000256" key="1">
    <source>
        <dbReference type="SAM" id="MobiDB-lite"/>
    </source>
</evidence>
<name>A0AAD4R3X3_9BILA</name>
<proteinExistence type="predicted"/>